<protein>
    <submittedName>
        <fullName evidence="2">UPF0166 protein</fullName>
    </submittedName>
</protein>
<keyword evidence="3" id="KW-1185">Reference proteome</keyword>
<comment type="similarity">
    <text evidence="1">Belongs to the UPF0166 family.</text>
</comment>
<reference evidence="2 3" key="1">
    <citation type="submission" date="2019-12" db="EMBL/GenBank/DDBJ databases">
        <title>Whole genome shotgun sequence of Streptomyces tubercidicus NBRC 13090.</title>
        <authorList>
            <person name="Ichikawa N."/>
            <person name="Kimura A."/>
            <person name="Kitahashi Y."/>
            <person name="Komaki H."/>
            <person name="Tamura T."/>
        </authorList>
    </citation>
    <scope>NUCLEOTIDE SEQUENCE [LARGE SCALE GENOMIC DNA]</scope>
    <source>
        <strain evidence="2 3">NBRC 13090</strain>
    </source>
</reference>
<dbReference type="RefSeq" id="WP_159743426.1">
    <property type="nucleotide sequence ID" value="NZ_BLIR01000001.1"/>
</dbReference>
<dbReference type="AlphaFoldDB" id="A0A640UTG2"/>
<evidence type="ECO:0000256" key="1">
    <source>
        <dbReference type="ARBA" id="ARBA00010554"/>
    </source>
</evidence>
<name>A0A640UTG2_9ACTN</name>
<comment type="caution">
    <text evidence="2">The sequence shown here is derived from an EMBL/GenBank/DDBJ whole genome shotgun (WGS) entry which is preliminary data.</text>
</comment>
<dbReference type="SUPFAM" id="SSF54913">
    <property type="entry name" value="GlnB-like"/>
    <property type="match status" value="1"/>
</dbReference>
<gene>
    <name evidence="2" type="ORF">Stube_20090</name>
</gene>
<dbReference type="Pfam" id="PF02641">
    <property type="entry name" value="DUF190"/>
    <property type="match status" value="1"/>
</dbReference>
<dbReference type="PANTHER" id="PTHR35983:SF1">
    <property type="entry name" value="UPF0166 PROTEIN TM_0021"/>
    <property type="match status" value="1"/>
</dbReference>
<dbReference type="Gene3D" id="3.30.70.120">
    <property type="match status" value="1"/>
</dbReference>
<evidence type="ECO:0000313" key="2">
    <source>
        <dbReference type="EMBL" id="GFE37336.1"/>
    </source>
</evidence>
<dbReference type="InterPro" id="IPR003793">
    <property type="entry name" value="UPF0166"/>
</dbReference>
<dbReference type="InterPro" id="IPR011322">
    <property type="entry name" value="N-reg_PII-like_a/b"/>
</dbReference>
<proteinExistence type="inferred from homology"/>
<dbReference type="Proteomes" id="UP000431826">
    <property type="component" value="Unassembled WGS sequence"/>
</dbReference>
<dbReference type="OrthoDB" id="9795599at2"/>
<accession>A0A640UTG2</accession>
<dbReference type="PANTHER" id="PTHR35983">
    <property type="entry name" value="UPF0166 PROTEIN TM_0021"/>
    <property type="match status" value="1"/>
</dbReference>
<dbReference type="EMBL" id="BLIR01000001">
    <property type="protein sequence ID" value="GFE37336.1"/>
    <property type="molecule type" value="Genomic_DNA"/>
</dbReference>
<dbReference type="InterPro" id="IPR015867">
    <property type="entry name" value="N-reg_PII/ATP_PRibTrfase_C"/>
</dbReference>
<organism evidence="2 3">
    <name type="scientific">Streptomyces tubercidicus</name>
    <dbReference type="NCBI Taxonomy" id="47759"/>
    <lineage>
        <taxon>Bacteria</taxon>
        <taxon>Bacillati</taxon>
        <taxon>Actinomycetota</taxon>
        <taxon>Actinomycetes</taxon>
        <taxon>Kitasatosporales</taxon>
        <taxon>Streptomycetaceae</taxon>
        <taxon>Streptomyces</taxon>
    </lineage>
</organism>
<evidence type="ECO:0000313" key="3">
    <source>
        <dbReference type="Proteomes" id="UP000431826"/>
    </source>
</evidence>
<sequence length="128" mass="13358">MTHGTAHPGGTPALRLTVLVGEQDVWHHKPLYAEIVHRAREAGLAGASVFRGIEGFGADSLVHTQRLLSLSEDLPVAIVIVDTGERIRAFLPQLDELLAGGGLVTLDPCERISNPRPGGTAPAEGGGG</sequence>
<dbReference type="GeneID" id="96283147"/>